<reference evidence="1 2" key="1">
    <citation type="journal article" date="2010" name="Mol. Plant Microbe Interact.">
        <title>Streptomyces scabies 87-22 contains a coronafacic acid-like biosynthetic cluster that contributes to plant-microbe interactions.</title>
        <authorList>
            <person name="Bignell D.R."/>
            <person name="Seipke R.F."/>
            <person name="Huguet-Tapia J.C."/>
            <person name="Chambers A.H."/>
            <person name="Parry R.J."/>
            <person name="Loria R."/>
        </authorList>
    </citation>
    <scope>NUCLEOTIDE SEQUENCE [LARGE SCALE GENOMIC DNA]</scope>
    <source>
        <strain evidence="1 2">87.22</strain>
    </source>
</reference>
<protein>
    <submittedName>
        <fullName evidence="1">Uncharacterized protein</fullName>
    </submittedName>
</protein>
<organism evidence="1 2">
    <name type="scientific">Streptomyces scabiei (strain 87.22)</name>
    <dbReference type="NCBI Taxonomy" id="680198"/>
    <lineage>
        <taxon>Bacteria</taxon>
        <taxon>Bacillati</taxon>
        <taxon>Actinomycetota</taxon>
        <taxon>Actinomycetes</taxon>
        <taxon>Kitasatosporales</taxon>
        <taxon>Streptomycetaceae</taxon>
        <taxon>Streptomyces</taxon>
    </lineage>
</organism>
<evidence type="ECO:0000313" key="2">
    <source>
        <dbReference type="Proteomes" id="UP000001444"/>
    </source>
</evidence>
<dbReference type="Proteomes" id="UP000001444">
    <property type="component" value="Chromosome"/>
</dbReference>
<sequence>MGRVPPRENRKGRRIMSWTIERAPGRPVRRTDDDRLAVPLRLTHTGGHPTHTELTLTLAEAEHLHAALCRALDGQPPPPAVPDCRQPVQASPGAAHVVGHV</sequence>
<dbReference type="KEGG" id="scb:SCAB_44271"/>
<keyword evidence="2" id="KW-1185">Reference proteome</keyword>
<proteinExistence type="predicted"/>
<accession>C9Z796</accession>
<dbReference type="EMBL" id="FN554889">
    <property type="protein sequence ID" value="CBG71490.1"/>
    <property type="molecule type" value="Genomic_DNA"/>
</dbReference>
<dbReference type="HOGENOM" id="CLU_180126_0_0_11"/>
<evidence type="ECO:0000313" key="1">
    <source>
        <dbReference type="EMBL" id="CBG71490.1"/>
    </source>
</evidence>
<dbReference type="AlphaFoldDB" id="C9Z796"/>
<dbReference type="eggNOG" id="ENOG5032CID">
    <property type="taxonomic scope" value="Bacteria"/>
</dbReference>
<gene>
    <name evidence="1" type="ordered locus">SCAB_44271</name>
</gene>
<name>C9Z796_STRSW</name>